<proteinExistence type="predicted"/>
<dbReference type="PANTHER" id="PTHR24020:SF20">
    <property type="entry name" value="PH DOMAIN-CONTAINING PROTEIN"/>
    <property type="match status" value="1"/>
</dbReference>
<name>A0A9W9ZQA0_9CNID</name>
<dbReference type="Gene3D" id="3.40.50.410">
    <property type="entry name" value="von Willebrand factor, type A domain"/>
    <property type="match status" value="1"/>
</dbReference>
<dbReference type="AlphaFoldDB" id="A0A9W9ZQA0"/>
<dbReference type="SUPFAM" id="SSF53300">
    <property type="entry name" value="vWA-like"/>
    <property type="match status" value="1"/>
</dbReference>
<gene>
    <name evidence="2" type="ORF">OS493_013855</name>
</gene>
<evidence type="ECO:0000259" key="1">
    <source>
        <dbReference type="PROSITE" id="PS50234"/>
    </source>
</evidence>
<dbReference type="InterPro" id="IPR050525">
    <property type="entry name" value="ECM_Assembly_Org"/>
</dbReference>
<dbReference type="OrthoDB" id="6132182at2759"/>
<evidence type="ECO:0000313" key="2">
    <source>
        <dbReference type="EMBL" id="KAJ7385821.1"/>
    </source>
</evidence>
<dbReference type="EMBL" id="MU825879">
    <property type="protein sequence ID" value="KAJ7385821.1"/>
    <property type="molecule type" value="Genomic_DNA"/>
</dbReference>
<feature type="domain" description="VWFA" evidence="1">
    <location>
        <begin position="50"/>
        <end position="154"/>
    </location>
</feature>
<comment type="caution">
    <text evidence="2">The sequence shown here is derived from an EMBL/GenBank/DDBJ whole genome shotgun (WGS) entry which is preliminary data.</text>
</comment>
<dbReference type="InterPro" id="IPR002035">
    <property type="entry name" value="VWF_A"/>
</dbReference>
<dbReference type="Proteomes" id="UP001163046">
    <property type="component" value="Unassembled WGS sequence"/>
</dbReference>
<dbReference type="CDD" id="cd01450">
    <property type="entry name" value="vWFA_subfamily_ECM"/>
    <property type="match status" value="1"/>
</dbReference>
<dbReference type="InterPro" id="IPR036465">
    <property type="entry name" value="vWFA_dom_sf"/>
</dbReference>
<protein>
    <recommendedName>
        <fullName evidence="1">VWFA domain-containing protein</fullName>
    </recommendedName>
</protein>
<organism evidence="2 3">
    <name type="scientific">Desmophyllum pertusum</name>
    <dbReference type="NCBI Taxonomy" id="174260"/>
    <lineage>
        <taxon>Eukaryota</taxon>
        <taxon>Metazoa</taxon>
        <taxon>Cnidaria</taxon>
        <taxon>Anthozoa</taxon>
        <taxon>Hexacorallia</taxon>
        <taxon>Scleractinia</taxon>
        <taxon>Caryophylliina</taxon>
        <taxon>Caryophylliidae</taxon>
        <taxon>Desmophyllum</taxon>
    </lineage>
</organism>
<dbReference type="PANTHER" id="PTHR24020">
    <property type="entry name" value="COLLAGEN ALPHA"/>
    <property type="match status" value="1"/>
</dbReference>
<accession>A0A9W9ZQA0</accession>
<keyword evidence="3" id="KW-1185">Reference proteome</keyword>
<dbReference type="PROSITE" id="PS50234">
    <property type="entry name" value="VWFA"/>
    <property type="match status" value="1"/>
</dbReference>
<sequence length="154" mass="16122">MSKNYPAGTQGLFNDLPDSKKKAFICEIPNVGGIGVSGGVKPGTVGAGCDLAIMVDASSSIIGKSNFQRVMNFVTGVFQSFTLGRGVRYGLVVFGSSAKVVFGFNQYNSIQDVDAEIAKVAWIGGTCNAGAAILECKASLFLVVQEGETVSYLY</sequence>
<dbReference type="Pfam" id="PF00092">
    <property type="entry name" value="VWA"/>
    <property type="match status" value="1"/>
</dbReference>
<reference evidence="2" key="1">
    <citation type="submission" date="2023-01" db="EMBL/GenBank/DDBJ databases">
        <title>Genome assembly of the deep-sea coral Lophelia pertusa.</title>
        <authorList>
            <person name="Herrera S."/>
            <person name="Cordes E."/>
        </authorList>
    </citation>
    <scope>NUCLEOTIDE SEQUENCE</scope>
    <source>
        <strain evidence="2">USNM1676648</strain>
        <tissue evidence="2">Polyp</tissue>
    </source>
</reference>
<evidence type="ECO:0000313" key="3">
    <source>
        <dbReference type="Proteomes" id="UP001163046"/>
    </source>
</evidence>